<comment type="caution">
    <text evidence="8">The sequence shown here is derived from an EMBL/GenBank/DDBJ whole genome shotgun (WGS) entry which is preliminary data.</text>
</comment>
<accession>A0AAV5QKK0</accession>
<evidence type="ECO:0000256" key="5">
    <source>
        <dbReference type="ARBA" id="ARBA00023274"/>
    </source>
</evidence>
<proteinExistence type="inferred from homology"/>
<gene>
    <name evidence="8" type="ORF">DASC09_024740</name>
</gene>
<comment type="similarity">
    <text evidence="2">Belongs to the mitochondrion-specific ribosomal protein mL53 family.</text>
</comment>
<organism evidence="8 9">
    <name type="scientific">Saccharomycopsis crataegensis</name>
    <dbReference type="NCBI Taxonomy" id="43959"/>
    <lineage>
        <taxon>Eukaryota</taxon>
        <taxon>Fungi</taxon>
        <taxon>Dikarya</taxon>
        <taxon>Ascomycota</taxon>
        <taxon>Saccharomycotina</taxon>
        <taxon>Saccharomycetes</taxon>
        <taxon>Saccharomycopsidaceae</taxon>
        <taxon>Saccharomycopsis</taxon>
    </lineage>
</organism>
<sequence length="96" mass="10684">MITKYFSKVVIKFNPMGKDGKVARVFLSSIPPSMKGSCSIDSQVLLSSSKVEPTIKVTFKDKKTIEADPRNLNVQELGNLFDRHSRQLGLKDSLQA</sequence>
<dbReference type="Pfam" id="PF10780">
    <property type="entry name" value="MRP_L53"/>
    <property type="match status" value="1"/>
</dbReference>
<dbReference type="RefSeq" id="XP_064852149.1">
    <property type="nucleotide sequence ID" value="XM_064996077.1"/>
</dbReference>
<evidence type="ECO:0000256" key="7">
    <source>
        <dbReference type="ARBA" id="ARBA00077936"/>
    </source>
</evidence>
<evidence type="ECO:0000256" key="1">
    <source>
        <dbReference type="ARBA" id="ARBA00004173"/>
    </source>
</evidence>
<keyword evidence="9" id="KW-1185">Reference proteome</keyword>
<dbReference type="Proteomes" id="UP001360560">
    <property type="component" value="Unassembled WGS sequence"/>
</dbReference>
<protein>
    <recommendedName>
        <fullName evidence="6">Large ribosomal subunit protein mL53</fullName>
    </recommendedName>
    <alternativeName>
        <fullName evidence="7">54S ribosomal protein L44, mitochondrial</fullName>
    </alternativeName>
</protein>
<evidence type="ECO:0000313" key="8">
    <source>
        <dbReference type="EMBL" id="GMM35149.1"/>
    </source>
</evidence>
<dbReference type="GeneID" id="90073128"/>
<name>A0AAV5QKK0_9ASCO</name>
<dbReference type="EMBL" id="BTFZ01000004">
    <property type="protein sequence ID" value="GMM35149.1"/>
    <property type="molecule type" value="Genomic_DNA"/>
</dbReference>
<evidence type="ECO:0000256" key="3">
    <source>
        <dbReference type="ARBA" id="ARBA00022980"/>
    </source>
</evidence>
<evidence type="ECO:0000256" key="4">
    <source>
        <dbReference type="ARBA" id="ARBA00023128"/>
    </source>
</evidence>
<dbReference type="FunFam" id="3.40.30.10:FF:000260">
    <property type="entry name" value="Mitochondrial ribosomal protein L44"/>
    <property type="match status" value="1"/>
</dbReference>
<keyword evidence="3 8" id="KW-0689">Ribosomal protein</keyword>
<evidence type="ECO:0000256" key="2">
    <source>
        <dbReference type="ARBA" id="ARBA00005557"/>
    </source>
</evidence>
<dbReference type="PANTHER" id="PTHR28236:SF1">
    <property type="entry name" value="LARGE RIBOSOMAL SUBUNIT PROTEIN ML53"/>
    <property type="match status" value="1"/>
</dbReference>
<comment type="subcellular location">
    <subcellularLocation>
        <location evidence="1">Mitochondrion</location>
    </subcellularLocation>
</comment>
<dbReference type="InterPro" id="IPR042776">
    <property type="entry name" value="Ribosomal_mL53_fung"/>
</dbReference>
<dbReference type="GO" id="GO:0003735">
    <property type="term" value="F:structural constituent of ribosome"/>
    <property type="evidence" value="ECO:0007669"/>
    <property type="project" value="TreeGrafter"/>
</dbReference>
<keyword evidence="5" id="KW-0687">Ribonucleoprotein</keyword>
<dbReference type="PANTHER" id="PTHR28236">
    <property type="entry name" value="54S RIBOSOMAL PROTEIN L44, MITOCHONDRIAL"/>
    <property type="match status" value="1"/>
</dbReference>
<keyword evidence="4" id="KW-0496">Mitochondrion</keyword>
<dbReference type="GO" id="GO:0005762">
    <property type="term" value="C:mitochondrial large ribosomal subunit"/>
    <property type="evidence" value="ECO:0007669"/>
    <property type="project" value="TreeGrafter"/>
</dbReference>
<evidence type="ECO:0000313" key="9">
    <source>
        <dbReference type="Proteomes" id="UP001360560"/>
    </source>
</evidence>
<reference evidence="8 9" key="1">
    <citation type="journal article" date="2023" name="Elife">
        <title>Identification of key yeast species and microbe-microbe interactions impacting larval growth of Drosophila in the wild.</title>
        <authorList>
            <person name="Mure A."/>
            <person name="Sugiura Y."/>
            <person name="Maeda R."/>
            <person name="Honda K."/>
            <person name="Sakurai N."/>
            <person name="Takahashi Y."/>
            <person name="Watada M."/>
            <person name="Katoh T."/>
            <person name="Gotoh A."/>
            <person name="Gotoh Y."/>
            <person name="Taniguchi I."/>
            <person name="Nakamura K."/>
            <person name="Hayashi T."/>
            <person name="Katayama T."/>
            <person name="Uemura T."/>
            <person name="Hattori Y."/>
        </authorList>
    </citation>
    <scope>NUCLEOTIDE SEQUENCE [LARGE SCALE GENOMIC DNA]</scope>
    <source>
        <strain evidence="8 9">SC-9</strain>
    </source>
</reference>
<evidence type="ECO:0000256" key="6">
    <source>
        <dbReference type="ARBA" id="ARBA00035180"/>
    </source>
</evidence>
<dbReference type="AlphaFoldDB" id="A0AAV5QKK0"/>
<dbReference type="InterPro" id="IPR019716">
    <property type="entry name" value="Ribosomal_mL53"/>
</dbReference>
<dbReference type="Gene3D" id="3.40.30.10">
    <property type="entry name" value="Glutaredoxin"/>
    <property type="match status" value="1"/>
</dbReference>